<organism evidence="3 4">
    <name type="scientific">Effrenium voratum</name>
    <dbReference type="NCBI Taxonomy" id="2562239"/>
    <lineage>
        <taxon>Eukaryota</taxon>
        <taxon>Sar</taxon>
        <taxon>Alveolata</taxon>
        <taxon>Dinophyceae</taxon>
        <taxon>Suessiales</taxon>
        <taxon>Symbiodiniaceae</taxon>
        <taxon>Effrenium</taxon>
    </lineage>
</organism>
<accession>A0AA36IB54</accession>
<proteinExistence type="predicted"/>
<reference evidence="3" key="1">
    <citation type="submission" date="2023-08" db="EMBL/GenBank/DDBJ databases">
        <authorList>
            <person name="Chen Y."/>
            <person name="Shah S."/>
            <person name="Dougan E. K."/>
            <person name="Thang M."/>
            <person name="Chan C."/>
        </authorList>
    </citation>
    <scope>NUCLEOTIDE SEQUENCE</scope>
</reference>
<dbReference type="SMART" id="SM00054">
    <property type="entry name" value="EFh"/>
    <property type="match status" value="2"/>
</dbReference>
<dbReference type="AlphaFoldDB" id="A0AA36IB54"/>
<comment type="caution">
    <text evidence="3">The sequence shown here is derived from an EMBL/GenBank/DDBJ whole genome shotgun (WGS) entry which is preliminary data.</text>
</comment>
<dbReference type="InterPro" id="IPR018247">
    <property type="entry name" value="EF_Hand_1_Ca_BS"/>
</dbReference>
<dbReference type="PANTHER" id="PTHR10334">
    <property type="entry name" value="CYSTEINE-RICH SECRETORY PROTEIN-RELATED"/>
    <property type="match status" value="1"/>
</dbReference>
<keyword evidence="4" id="KW-1185">Reference proteome</keyword>
<dbReference type="PROSITE" id="PS00018">
    <property type="entry name" value="EF_HAND_1"/>
    <property type="match status" value="2"/>
</dbReference>
<dbReference type="Pfam" id="PF00188">
    <property type="entry name" value="CAP"/>
    <property type="match status" value="1"/>
</dbReference>
<sequence length="453" mass="50211">MAELVVYGRDSCSVCNRFKGSCDHGGLKYRFADVDVAGHKSEMLRKLRGAEWWTSGSKFRLPLVDVYGQLLERPSFGVVKAARDRLPREEKVDSMKQKFKDLDLNQDGTLSFDEMRQLMTALAPSLSEVQLQRLFCAADVNQNGVLELEEFIDFVMYGKVAAAKISAEAAEAAEAVETVEAVDVAEAAEADAGVEAETRYGTWEEWKAKTLEEHNFARRQHGVLPLAWSDECFRLAKQQARVCQAAGKMLRGNCHGPSGPHGQNLYWNPCTCPSPPVMVRCWTNEAVQPGYDFKTAVRSPGTEQFTQVVWKDTTHVAMALSDDEKFCIANYYPAGNVGDFQDHVFPEGTQPPKPFAGALAAVKGAGGKEEASFETNREGVETLRVRRYPHPTIDEILEPFPGTDFKERIKKAFQQGADLVTIDRVRQPPVSHVRVIATKGSAVVAQFRRGMGG</sequence>
<dbReference type="GO" id="GO:0005509">
    <property type="term" value="F:calcium ion binding"/>
    <property type="evidence" value="ECO:0007669"/>
    <property type="project" value="InterPro"/>
</dbReference>
<dbReference type="Gene3D" id="1.10.238.10">
    <property type="entry name" value="EF-hand"/>
    <property type="match status" value="1"/>
</dbReference>
<dbReference type="SMART" id="SM00198">
    <property type="entry name" value="SCP"/>
    <property type="match status" value="1"/>
</dbReference>
<dbReference type="InterPro" id="IPR002048">
    <property type="entry name" value="EF_hand_dom"/>
</dbReference>
<name>A0AA36IB54_9DINO</name>
<dbReference type="PROSITE" id="PS50222">
    <property type="entry name" value="EF_HAND_2"/>
    <property type="match status" value="2"/>
</dbReference>
<gene>
    <name evidence="3" type="ORF">EVOR1521_LOCUS11334</name>
</gene>
<feature type="domain" description="EF-hand" evidence="2">
    <location>
        <begin position="126"/>
        <end position="161"/>
    </location>
</feature>
<feature type="domain" description="EF-hand" evidence="2">
    <location>
        <begin position="90"/>
        <end position="125"/>
    </location>
</feature>
<dbReference type="Proteomes" id="UP001178507">
    <property type="component" value="Unassembled WGS sequence"/>
</dbReference>
<dbReference type="InterPro" id="IPR035940">
    <property type="entry name" value="CAP_sf"/>
</dbReference>
<dbReference type="SUPFAM" id="SSF55797">
    <property type="entry name" value="PR-1-like"/>
    <property type="match status" value="1"/>
</dbReference>
<dbReference type="InterPro" id="IPR001283">
    <property type="entry name" value="CRISP-related"/>
</dbReference>
<dbReference type="Gene3D" id="3.40.33.10">
    <property type="entry name" value="CAP"/>
    <property type="match status" value="1"/>
</dbReference>
<protein>
    <recommendedName>
        <fullName evidence="2">EF-hand domain-containing protein</fullName>
    </recommendedName>
</protein>
<dbReference type="SUPFAM" id="SSF47473">
    <property type="entry name" value="EF-hand"/>
    <property type="match status" value="1"/>
</dbReference>
<dbReference type="CDD" id="cd00051">
    <property type="entry name" value="EFh"/>
    <property type="match status" value="1"/>
</dbReference>
<dbReference type="InterPro" id="IPR014044">
    <property type="entry name" value="CAP_dom"/>
</dbReference>
<evidence type="ECO:0000313" key="4">
    <source>
        <dbReference type="Proteomes" id="UP001178507"/>
    </source>
</evidence>
<keyword evidence="1" id="KW-0106">Calcium</keyword>
<evidence type="ECO:0000259" key="2">
    <source>
        <dbReference type="PROSITE" id="PS50222"/>
    </source>
</evidence>
<evidence type="ECO:0000313" key="3">
    <source>
        <dbReference type="EMBL" id="CAJ1384462.1"/>
    </source>
</evidence>
<evidence type="ECO:0000256" key="1">
    <source>
        <dbReference type="ARBA" id="ARBA00022837"/>
    </source>
</evidence>
<dbReference type="InterPro" id="IPR011992">
    <property type="entry name" value="EF-hand-dom_pair"/>
</dbReference>
<dbReference type="Pfam" id="PF13499">
    <property type="entry name" value="EF-hand_7"/>
    <property type="match status" value="1"/>
</dbReference>
<dbReference type="EMBL" id="CAUJNA010001113">
    <property type="protein sequence ID" value="CAJ1384462.1"/>
    <property type="molecule type" value="Genomic_DNA"/>
</dbReference>